<dbReference type="AlphaFoldDB" id="A0A1G1Z540"/>
<dbReference type="EMBL" id="MHIZ01000031">
    <property type="protein sequence ID" value="OGY59644.1"/>
    <property type="molecule type" value="Genomic_DNA"/>
</dbReference>
<comment type="caution">
    <text evidence="1">The sequence shown here is derived from an EMBL/GenBank/DDBJ whole genome shotgun (WGS) entry which is preliminary data.</text>
</comment>
<accession>A0A1G1Z540</accession>
<proteinExistence type="predicted"/>
<gene>
    <name evidence="1" type="ORF">A3I31_00530</name>
</gene>
<evidence type="ECO:0000313" key="2">
    <source>
        <dbReference type="Proteomes" id="UP000178808"/>
    </source>
</evidence>
<dbReference type="Proteomes" id="UP000178808">
    <property type="component" value="Unassembled WGS sequence"/>
</dbReference>
<organism evidence="1 2">
    <name type="scientific">Candidatus Colwellbacteria bacterium RIFCSPLOWO2_02_FULL_44_20b</name>
    <dbReference type="NCBI Taxonomy" id="1797691"/>
    <lineage>
        <taxon>Bacteria</taxon>
        <taxon>Candidatus Colwelliibacteriota</taxon>
    </lineage>
</organism>
<name>A0A1G1Z540_9BACT</name>
<protein>
    <submittedName>
        <fullName evidence="1">Uncharacterized protein</fullName>
    </submittedName>
</protein>
<sequence length="69" mass="8421">MISKERLQKFRDIYRKSFGKDILEQEALEKATQLVRLMEIIYKPMTRAELDSLYKRREALGRERMELKE</sequence>
<reference evidence="1 2" key="1">
    <citation type="journal article" date="2016" name="Nat. Commun.">
        <title>Thousands of microbial genomes shed light on interconnected biogeochemical processes in an aquifer system.</title>
        <authorList>
            <person name="Anantharaman K."/>
            <person name="Brown C.T."/>
            <person name="Hug L.A."/>
            <person name="Sharon I."/>
            <person name="Castelle C.J."/>
            <person name="Probst A.J."/>
            <person name="Thomas B.C."/>
            <person name="Singh A."/>
            <person name="Wilkins M.J."/>
            <person name="Karaoz U."/>
            <person name="Brodie E.L."/>
            <person name="Williams K.H."/>
            <person name="Hubbard S.S."/>
            <person name="Banfield J.F."/>
        </authorList>
    </citation>
    <scope>NUCLEOTIDE SEQUENCE [LARGE SCALE GENOMIC DNA]</scope>
</reference>
<evidence type="ECO:0000313" key="1">
    <source>
        <dbReference type="EMBL" id="OGY59644.1"/>
    </source>
</evidence>